<sequence>MTSCLSKMSRSLPLLKGSITLEDALTEDSDVLHELSYPEKRLDFYVYLSEHRQHLEELVSFHLGVPKETCKAARDFREWVHGSFNACVPVYVDETAKCRVKKSQFPGNAEEKLRCEVATYIWIENNCPDISIPRLRGFGFPSGRCFTALENKPILRRIAWFFQRTTLWLFGYPTPSQYIGRQSPFSPDSGYLIVDCVEEGEMLSESWNLLHHDRKRRANLFAGLSRIMLSLARVPFPRIGPLTIDNCGVLSLACRPLTCILQQLENFGIPTDIPKDRTYVTADARIRYMPNSIHNTLDGQAQLSALTMMRSLLPHFTDRDLRWGPFILMLTDLHQSNIFVSNDWHVTAIIDLEWACALPIEMLHPPYWLTGVAIDRIVEEELEIMRKGWEIGNFWYFSALDCLNGLYSLYMSHIQRIFAATEDSGPKFDRTVSAYWTANTAEFIAAKVRDKEVYSSQLRECPKLIRLPAESSDLSSALSTDQRVHRFGSPEDLSTHFKRKHLQHIKMGQTLEGPVCEMPLDHKQHLRNHALRIHKAVS</sequence>
<accession>A0A6A6NNK7</accession>
<dbReference type="OrthoDB" id="3645574at2759"/>
<reference evidence="1" key="1">
    <citation type="journal article" date="2020" name="Stud. Mycol.">
        <title>101 Dothideomycetes genomes: a test case for predicting lifestyles and emergence of pathogens.</title>
        <authorList>
            <person name="Haridas S."/>
            <person name="Albert R."/>
            <person name="Binder M."/>
            <person name="Bloem J."/>
            <person name="Labutti K."/>
            <person name="Salamov A."/>
            <person name="Andreopoulos B."/>
            <person name="Baker S."/>
            <person name="Barry K."/>
            <person name="Bills G."/>
            <person name="Bluhm B."/>
            <person name="Cannon C."/>
            <person name="Castanera R."/>
            <person name="Culley D."/>
            <person name="Daum C."/>
            <person name="Ezra D."/>
            <person name="Gonzalez J."/>
            <person name="Henrissat B."/>
            <person name="Kuo A."/>
            <person name="Liang C."/>
            <person name="Lipzen A."/>
            <person name="Lutzoni F."/>
            <person name="Magnuson J."/>
            <person name="Mondo S."/>
            <person name="Nolan M."/>
            <person name="Ohm R."/>
            <person name="Pangilinan J."/>
            <person name="Park H.-J."/>
            <person name="Ramirez L."/>
            <person name="Alfaro M."/>
            <person name="Sun H."/>
            <person name="Tritt A."/>
            <person name="Yoshinaga Y."/>
            <person name="Zwiers L.-H."/>
            <person name="Turgeon B."/>
            <person name="Goodwin S."/>
            <person name="Spatafora J."/>
            <person name="Crous P."/>
            <person name="Grigoriev I."/>
        </authorList>
    </citation>
    <scope>NUCLEOTIDE SEQUENCE</scope>
    <source>
        <strain evidence="1">ATCC 16933</strain>
    </source>
</reference>
<keyword evidence="2" id="KW-1185">Reference proteome</keyword>
<organism evidence="1 2">
    <name type="scientific">Lineolata rhizophorae</name>
    <dbReference type="NCBI Taxonomy" id="578093"/>
    <lineage>
        <taxon>Eukaryota</taxon>
        <taxon>Fungi</taxon>
        <taxon>Dikarya</taxon>
        <taxon>Ascomycota</taxon>
        <taxon>Pezizomycotina</taxon>
        <taxon>Dothideomycetes</taxon>
        <taxon>Dothideomycetes incertae sedis</taxon>
        <taxon>Lineolatales</taxon>
        <taxon>Lineolataceae</taxon>
        <taxon>Lineolata</taxon>
    </lineage>
</organism>
<gene>
    <name evidence="1" type="ORF">BDY21DRAFT_388290</name>
</gene>
<dbReference type="Proteomes" id="UP000799766">
    <property type="component" value="Unassembled WGS sequence"/>
</dbReference>
<dbReference type="SUPFAM" id="SSF56112">
    <property type="entry name" value="Protein kinase-like (PK-like)"/>
    <property type="match status" value="1"/>
</dbReference>
<evidence type="ECO:0000313" key="2">
    <source>
        <dbReference type="Proteomes" id="UP000799766"/>
    </source>
</evidence>
<name>A0A6A6NNK7_9PEZI</name>
<evidence type="ECO:0000313" key="1">
    <source>
        <dbReference type="EMBL" id="KAF2453057.1"/>
    </source>
</evidence>
<dbReference type="InterPro" id="IPR051678">
    <property type="entry name" value="AGP_Transferase"/>
</dbReference>
<dbReference type="AlphaFoldDB" id="A0A6A6NNK7"/>
<dbReference type="EMBL" id="MU001700">
    <property type="protein sequence ID" value="KAF2453057.1"/>
    <property type="molecule type" value="Genomic_DNA"/>
</dbReference>
<evidence type="ECO:0008006" key="3">
    <source>
        <dbReference type="Google" id="ProtNLM"/>
    </source>
</evidence>
<dbReference type="InterPro" id="IPR011009">
    <property type="entry name" value="Kinase-like_dom_sf"/>
</dbReference>
<proteinExistence type="predicted"/>
<dbReference type="PANTHER" id="PTHR21310">
    <property type="entry name" value="AMINOGLYCOSIDE PHOSPHOTRANSFERASE-RELATED-RELATED"/>
    <property type="match status" value="1"/>
</dbReference>
<protein>
    <recommendedName>
        <fullName evidence="3">Aminoglycoside phosphotransferase domain-containing protein</fullName>
    </recommendedName>
</protein>
<dbReference type="PANTHER" id="PTHR21310:SF37">
    <property type="entry name" value="AMINOGLYCOSIDE PHOSPHOTRANSFERASE DOMAIN-CONTAINING PROTEIN"/>
    <property type="match status" value="1"/>
</dbReference>